<organism evidence="6 7">
    <name type="scientific">Polluticaenibacter yanchengensis</name>
    <dbReference type="NCBI Taxonomy" id="3014562"/>
    <lineage>
        <taxon>Bacteria</taxon>
        <taxon>Pseudomonadati</taxon>
        <taxon>Bacteroidota</taxon>
        <taxon>Chitinophagia</taxon>
        <taxon>Chitinophagales</taxon>
        <taxon>Chitinophagaceae</taxon>
        <taxon>Polluticaenibacter</taxon>
    </lineage>
</organism>
<feature type="domain" description="UmuC" evidence="5">
    <location>
        <begin position="9"/>
        <end position="188"/>
    </location>
</feature>
<dbReference type="PANTHER" id="PTHR11076">
    <property type="entry name" value="DNA REPAIR POLYMERASE UMUC / TRANSFERASE FAMILY MEMBER"/>
    <property type="match status" value="1"/>
</dbReference>
<dbReference type="SUPFAM" id="SSF100879">
    <property type="entry name" value="Lesion bypass DNA polymerase (Y-family), little finger domain"/>
    <property type="match status" value="1"/>
</dbReference>
<comment type="function">
    <text evidence="4">Poorly processive, error-prone DNA polymerase involved in untargeted mutagenesis. Copies undamaged DNA at stalled replication forks, which arise in vivo from mismatched or misaligned primer ends. These misaligned primers can be extended by PolIV. Exhibits no 3'-5' exonuclease (proofreading) activity. May be involved in translesional synthesis, in conjunction with the beta clamp from PolIII.</text>
</comment>
<evidence type="ECO:0000256" key="4">
    <source>
        <dbReference type="HAMAP-Rule" id="MF_01113"/>
    </source>
</evidence>
<sequence length="390" mass="43694">MMYQAQSCIAHLDLDAFFVSVEQILDPTLVGKPVIVGGNSQRGVVCAASYEARKFGVKSAMPTAQAHKLCPHAIFLSGSSGQYSRFSHQVTEIIQAESPEFEKASIDEFYIDLTGMDKYHNAFNFTHQLKSKIKKEIGLNISFAIAANKLVSKVATNEVKPNGEIEIPFGFEKSYLAPMPLEKLPGVGDSFIEQLHKRRLYKIGEVADLKIEQLENIWGKNGADLWLKCNGIGSTRIATFREQKSCSSEHTFHEDKSNETDILTEITKLSERVGYDLRSENKMTGCIAIKIKYYNFNVVSKQTIVSYTASDTNIIHTAKQLFNALWDKTTPIRLIGVRCSHFVESNFQLNIFDNIEQENNLYKAIDNIKNSFGKSAIKRAGSLKPKDGTQ</sequence>
<dbReference type="PANTHER" id="PTHR11076:SF33">
    <property type="entry name" value="DNA POLYMERASE KAPPA"/>
    <property type="match status" value="1"/>
</dbReference>
<reference evidence="6 7" key="1">
    <citation type="submission" date="2022-12" db="EMBL/GenBank/DDBJ databases">
        <title>Chitinophagaceae gen. sp. nov., a new member of the family Chitinophagaceae, isolated from soil in a chemical factory.</title>
        <authorList>
            <person name="Ke Z."/>
        </authorList>
    </citation>
    <scope>NUCLEOTIDE SEQUENCE [LARGE SCALE GENOMIC DNA]</scope>
    <source>
        <strain evidence="6 7">LY-5</strain>
    </source>
</reference>
<accession>A0ABT4URB8</accession>
<dbReference type="Gene3D" id="3.40.1170.60">
    <property type="match status" value="1"/>
</dbReference>
<keyword evidence="4" id="KW-0238">DNA-binding</keyword>
<feature type="binding site" evidence="4">
    <location>
        <position position="107"/>
    </location>
    <ligand>
        <name>Mg(2+)</name>
        <dbReference type="ChEBI" id="CHEBI:18420"/>
    </ligand>
</feature>
<dbReference type="InterPro" id="IPR017961">
    <property type="entry name" value="DNA_pol_Y-fam_little_finger"/>
</dbReference>
<comment type="subcellular location">
    <subcellularLocation>
        <location evidence="4">Cytoplasm</location>
    </subcellularLocation>
</comment>
<keyword evidence="4 6" id="KW-0808">Transferase</keyword>
<dbReference type="EC" id="2.7.7.7" evidence="4"/>
<dbReference type="InterPro" id="IPR043502">
    <property type="entry name" value="DNA/RNA_pol_sf"/>
</dbReference>
<dbReference type="PROSITE" id="PS50173">
    <property type="entry name" value="UMUC"/>
    <property type="match status" value="1"/>
</dbReference>
<keyword evidence="4 6" id="KW-0548">Nucleotidyltransferase</keyword>
<evidence type="ECO:0000313" key="7">
    <source>
        <dbReference type="Proteomes" id="UP001210231"/>
    </source>
</evidence>
<dbReference type="InterPro" id="IPR001126">
    <property type="entry name" value="UmuC"/>
</dbReference>
<name>A0ABT4URB8_9BACT</name>
<feature type="active site" evidence="4">
    <location>
        <position position="108"/>
    </location>
</feature>
<dbReference type="Gene3D" id="3.30.70.270">
    <property type="match status" value="1"/>
</dbReference>
<keyword evidence="4" id="KW-0227">DNA damage</keyword>
<evidence type="ECO:0000259" key="5">
    <source>
        <dbReference type="PROSITE" id="PS50173"/>
    </source>
</evidence>
<dbReference type="InterPro" id="IPR036775">
    <property type="entry name" value="DNA_pol_Y-fam_lit_finger_sf"/>
</dbReference>
<dbReference type="Pfam" id="PF11799">
    <property type="entry name" value="IMS_C"/>
    <property type="match status" value="1"/>
</dbReference>
<dbReference type="InterPro" id="IPR050116">
    <property type="entry name" value="DNA_polymerase-Y"/>
</dbReference>
<comment type="cofactor">
    <cofactor evidence="4">
        <name>Mg(2+)</name>
        <dbReference type="ChEBI" id="CHEBI:18420"/>
    </cofactor>
    <text evidence="4">Binds 2 magnesium ions per subunit.</text>
</comment>
<dbReference type="GO" id="GO:0003887">
    <property type="term" value="F:DNA-directed DNA polymerase activity"/>
    <property type="evidence" value="ECO:0007669"/>
    <property type="project" value="UniProtKB-EC"/>
</dbReference>
<proteinExistence type="inferred from homology"/>
<evidence type="ECO:0000313" key="6">
    <source>
        <dbReference type="EMBL" id="MDA3616723.1"/>
    </source>
</evidence>
<keyword evidence="4" id="KW-0234">DNA repair</keyword>
<keyword evidence="3 4" id="KW-0239">DNA-directed DNA polymerase</keyword>
<dbReference type="Pfam" id="PF00817">
    <property type="entry name" value="IMS"/>
    <property type="match status" value="1"/>
</dbReference>
<dbReference type="Proteomes" id="UP001210231">
    <property type="component" value="Unassembled WGS sequence"/>
</dbReference>
<evidence type="ECO:0000256" key="2">
    <source>
        <dbReference type="ARBA" id="ARBA00022457"/>
    </source>
</evidence>
<comment type="subunit">
    <text evidence="4">Monomer.</text>
</comment>
<dbReference type="RefSeq" id="WP_407033053.1">
    <property type="nucleotide sequence ID" value="NZ_JAQGEF010000041.1"/>
</dbReference>
<dbReference type="CDD" id="cd03586">
    <property type="entry name" value="PolY_Pol_IV_kappa"/>
    <property type="match status" value="1"/>
</dbReference>
<dbReference type="InterPro" id="IPR022880">
    <property type="entry name" value="DNApol_IV"/>
</dbReference>
<dbReference type="SUPFAM" id="SSF56672">
    <property type="entry name" value="DNA/RNA polymerases"/>
    <property type="match status" value="1"/>
</dbReference>
<dbReference type="Gene3D" id="3.30.1490.100">
    <property type="entry name" value="DNA polymerase, Y-family, little finger domain"/>
    <property type="match status" value="1"/>
</dbReference>
<dbReference type="Gene3D" id="1.10.150.20">
    <property type="entry name" value="5' to 3' exonuclease, C-terminal subdomain"/>
    <property type="match status" value="1"/>
</dbReference>
<keyword evidence="7" id="KW-1185">Reference proteome</keyword>
<feature type="binding site" evidence="4">
    <location>
        <position position="13"/>
    </location>
    <ligand>
        <name>Mg(2+)</name>
        <dbReference type="ChEBI" id="CHEBI:18420"/>
    </ligand>
</feature>
<keyword evidence="4" id="KW-0479">Metal-binding</keyword>
<keyword evidence="2 4" id="KW-0515">Mutator protein</keyword>
<comment type="caution">
    <text evidence="6">The sequence shown here is derived from an EMBL/GenBank/DDBJ whole genome shotgun (WGS) entry which is preliminary data.</text>
</comment>
<comment type="similarity">
    <text evidence="1 4">Belongs to the DNA polymerase type-Y family.</text>
</comment>
<evidence type="ECO:0000256" key="1">
    <source>
        <dbReference type="ARBA" id="ARBA00010945"/>
    </source>
</evidence>
<dbReference type="NCBIfam" id="NF002677">
    <property type="entry name" value="PRK02406.1"/>
    <property type="match status" value="1"/>
</dbReference>
<dbReference type="HAMAP" id="MF_01113">
    <property type="entry name" value="DNApol_IV"/>
    <property type="match status" value="1"/>
</dbReference>
<dbReference type="InterPro" id="IPR043128">
    <property type="entry name" value="Rev_trsase/Diguanyl_cyclase"/>
</dbReference>
<comment type="catalytic activity">
    <reaction evidence="4">
        <text>DNA(n) + a 2'-deoxyribonucleoside 5'-triphosphate = DNA(n+1) + diphosphate</text>
        <dbReference type="Rhea" id="RHEA:22508"/>
        <dbReference type="Rhea" id="RHEA-COMP:17339"/>
        <dbReference type="Rhea" id="RHEA-COMP:17340"/>
        <dbReference type="ChEBI" id="CHEBI:33019"/>
        <dbReference type="ChEBI" id="CHEBI:61560"/>
        <dbReference type="ChEBI" id="CHEBI:173112"/>
        <dbReference type="EC" id="2.7.7.7"/>
    </reaction>
</comment>
<keyword evidence="4" id="KW-0460">Magnesium</keyword>
<dbReference type="EMBL" id="JAQGEF010000041">
    <property type="protein sequence ID" value="MDA3616723.1"/>
    <property type="molecule type" value="Genomic_DNA"/>
</dbReference>
<evidence type="ECO:0000256" key="3">
    <source>
        <dbReference type="ARBA" id="ARBA00022932"/>
    </source>
</evidence>
<keyword evidence="4" id="KW-0235">DNA replication</keyword>
<protein>
    <recommendedName>
        <fullName evidence="4">DNA polymerase IV</fullName>
        <shortName evidence="4">Pol IV</shortName>
        <ecNumber evidence="4">2.7.7.7</ecNumber>
    </recommendedName>
</protein>
<keyword evidence="4" id="KW-0963">Cytoplasm</keyword>
<gene>
    <name evidence="4 6" type="primary">dinB</name>
    <name evidence="6" type="ORF">O3P16_18070</name>
</gene>
<feature type="site" description="Substrate discrimination" evidence="4">
    <location>
        <position position="18"/>
    </location>
</feature>